<proteinExistence type="predicted"/>
<evidence type="ECO:0000313" key="1">
    <source>
        <dbReference type="EMBL" id="SDQ30843.1"/>
    </source>
</evidence>
<reference evidence="1 2" key="1">
    <citation type="submission" date="2016-10" db="EMBL/GenBank/DDBJ databases">
        <authorList>
            <person name="de Groot N.N."/>
        </authorList>
    </citation>
    <scope>NUCLEOTIDE SEQUENCE [LARGE SCALE GENOMIC DNA]</scope>
    <source>
        <strain evidence="1 2">DSM 20117</strain>
    </source>
</reference>
<dbReference type="OrthoDB" id="4935951at2"/>
<protein>
    <submittedName>
        <fullName evidence="1">Uncharacterized protein</fullName>
    </submittedName>
</protein>
<sequence>MNEADQQILTAAVLSEVGSGVPMLWIHYLSIGGSDSEDAIAAYIDGQGVLPVKERDLLSQALNELVMDSPLSLQAPCSDTPLALEPGS</sequence>
<name>A0A1H0ZTT2_9MICC</name>
<dbReference type="EMBL" id="FNKH01000002">
    <property type="protein sequence ID" value="SDQ30843.1"/>
    <property type="molecule type" value="Genomic_DNA"/>
</dbReference>
<dbReference type="RefSeq" id="WP_074699138.1">
    <property type="nucleotide sequence ID" value="NZ_CP018863.1"/>
</dbReference>
<accession>A0A1H0ZTT2</accession>
<organism evidence="1 2">
    <name type="scientific">Crystallibacter crystallopoietes</name>
    <dbReference type="NCBI Taxonomy" id="37928"/>
    <lineage>
        <taxon>Bacteria</taxon>
        <taxon>Bacillati</taxon>
        <taxon>Actinomycetota</taxon>
        <taxon>Actinomycetes</taxon>
        <taxon>Micrococcales</taxon>
        <taxon>Micrococcaceae</taxon>
        <taxon>Crystallibacter</taxon>
    </lineage>
</organism>
<keyword evidence="2" id="KW-1185">Reference proteome</keyword>
<evidence type="ECO:0000313" key="2">
    <source>
        <dbReference type="Proteomes" id="UP000181917"/>
    </source>
</evidence>
<gene>
    <name evidence="1" type="ORF">SAMN04489742_0561</name>
</gene>
<dbReference type="KEGG" id="acry:AC20117_14500"/>
<dbReference type="Proteomes" id="UP000181917">
    <property type="component" value="Unassembled WGS sequence"/>
</dbReference>
<dbReference type="AlphaFoldDB" id="A0A1H0ZTT2"/>